<evidence type="ECO:0000313" key="2">
    <source>
        <dbReference type="EMBL" id="PNT71072.1"/>
    </source>
</evidence>
<proteinExistence type="predicted"/>
<keyword evidence="4" id="KW-1185">Reference proteome</keyword>
<sequence>MPIDPSWRASPQLDIRSDPEEEAAMEDIYRLKEKGKTGKFLFCLSPRDERRPVHGVHVTGRYRGCHTAHNGLAMIDLIC</sequence>
<reference evidence="3" key="3">
    <citation type="submission" date="2018-08" db="UniProtKB">
        <authorList>
            <consortium name="EnsemblPlants"/>
        </authorList>
    </citation>
    <scope>IDENTIFICATION</scope>
    <source>
        <strain evidence="3">cv. Bd21</strain>
    </source>
</reference>
<dbReference type="Gramene" id="PNT71072">
    <property type="protein sequence ID" value="PNT71072"/>
    <property type="gene ID" value="BRADI_2g22645v3"/>
</dbReference>
<dbReference type="Proteomes" id="UP000008810">
    <property type="component" value="Chromosome 2"/>
</dbReference>
<dbReference type="AlphaFoldDB" id="A0A2K2D9V8"/>
<dbReference type="EMBL" id="CM000881">
    <property type="protein sequence ID" value="PNT71072.1"/>
    <property type="molecule type" value="Genomic_DNA"/>
</dbReference>
<protein>
    <submittedName>
        <fullName evidence="2 3">Uncharacterized protein</fullName>
    </submittedName>
</protein>
<feature type="region of interest" description="Disordered" evidence="1">
    <location>
        <begin position="1"/>
        <end position="21"/>
    </location>
</feature>
<name>A0A2K2D9V8_BRADI</name>
<evidence type="ECO:0000313" key="3">
    <source>
        <dbReference type="EnsemblPlants" id="PNT71072"/>
    </source>
</evidence>
<gene>
    <name evidence="2" type="ORF">BRADI_2g22645v3</name>
</gene>
<reference evidence="2 3" key="1">
    <citation type="journal article" date="2010" name="Nature">
        <title>Genome sequencing and analysis of the model grass Brachypodium distachyon.</title>
        <authorList>
            <consortium name="International Brachypodium Initiative"/>
        </authorList>
    </citation>
    <scope>NUCLEOTIDE SEQUENCE [LARGE SCALE GENOMIC DNA]</scope>
    <source>
        <strain evidence="2 3">Bd21</strain>
    </source>
</reference>
<reference evidence="2" key="2">
    <citation type="submission" date="2017-06" db="EMBL/GenBank/DDBJ databases">
        <title>WGS assembly of Brachypodium distachyon.</title>
        <authorList>
            <consortium name="The International Brachypodium Initiative"/>
            <person name="Lucas S."/>
            <person name="Harmon-Smith M."/>
            <person name="Lail K."/>
            <person name="Tice H."/>
            <person name="Grimwood J."/>
            <person name="Bruce D."/>
            <person name="Barry K."/>
            <person name="Shu S."/>
            <person name="Lindquist E."/>
            <person name="Wang M."/>
            <person name="Pitluck S."/>
            <person name="Vogel J.P."/>
            <person name="Garvin D.F."/>
            <person name="Mockler T.C."/>
            <person name="Schmutz J."/>
            <person name="Rokhsar D."/>
            <person name="Bevan M.W."/>
        </authorList>
    </citation>
    <scope>NUCLEOTIDE SEQUENCE</scope>
    <source>
        <strain evidence="2">Bd21</strain>
    </source>
</reference>
<evidence type="ECO:0000313" key="4">
    <source>
        <dbReference type="Proteomes" id="UP000008810"/>
    </source>
</evidence>
<dbReference type="EnsemblPlants" id="PNT71072">
    <property type="protein sequence ID" value="PNT71072"/>
    <property type="gene ID" value="BRADI_2g22645v3"/>
</dbReference>
<dbReference type="InParanoid" id="A0A2K2D9V8"/>
<evidence type="ECO:0000256" key="1">
    <source>
        <dbReference type="SAM" id="MobiDB-lite"/>
    </source>
</evidence>
<organism evidence="2">
    <name type="scientific">Brachypodium distachyon</name>
    <name type="common">Purple false brome</name>
    <name type="synonym">Trachynia distachya</name>
    <dbReference type="NCBI Taxonomy" id="15368"/>
    <lineage>
        <taxon>Eukaryota</taxon>
        <taxon>Viridiplantae</taxon>
        <taxon>Streptophyta</taxon>
        <taxon>Embryophyta</taxon>
        <taxon>Tracheophyta</taxon>
        <taxon>Spermatophyta</taxon>
        <taxon>Magnoliopsida</taxon>
        <taxon>Liliopsida</taxon>
        <taxon>Poales</taxon>
        <taxon>Poaceae</taxon>
        <taxon>BOP clade</taxon>
        <taxon>Pooideae</taxon>
        <taxon>Stipodae</taxon>
        <taxon>Brachypodieae</taxon>
        <taxon>Brachypodium</taxon>
    </lineage>
</organism>
<accession>A0A2K2D9V8</accession>